<dbReference type="InterPro" id="IPR011989">
    <property type="entry name" value="ARM-like"/>
</dbReference>
<evidence type="ECO:0000313" key="2">
    <source>
        <dbReference type="EMBL" id="EEN62467.1"/>
    </source>
</evidence>
<dbReference type="AlphaFoldDB" id="C3YB05"/>
<dbReference type="Pfam" id="PF13646">
    <property type="entry name" value="HEAT_2"/>
    <property type="match status" value="1"/>
</dbReference>
<sequence length="438" mass="48946">MGCGSSFAVSPPKPVQINVIEPTSIFVDTAAQGESQVQFERKLSLSVKYHQGGQTVSSSTPNFSKERVAESSPTTSSLQNSQEENMASSQAADIMISGDGNDRDFINFLSMLRNTNAFVIVLSSNAVRSQHCTDEVSLAYISNKAMFPVAMESFDKIYRDLDFGMKLTLAKLNWMFFTNDEECQKSLPTLVTTIRSSLNILSQTDGVVSTYQVSQLYVNDKEKTQEATPGFWERKFGNVRTNIPWVEFKKAFQEEYQHKLDKHFPGKQQEFLMRLINKDLLDGSPRFHREAYDNFCGTQVNKPHGFYSRLKEYCGSKFKTPGVVSSLKKLLVDEDPNIRAVASIALGKTGTCTPDIVEALVNLLKDEDRLVRESTCVSLGYLQAQDAVPHVINAWRNDPISHVREAAQAALRVIGGEEANQAVHITQVLTREMNDLAK</sequence>
<reference evidence="2" key="1">
    <citation type="journal article" date="2008" name="Nature">
        <title>The amphioxus genome and the evolution of the chordate karyotype.</title>
        <authorList>
            <consortium name="US DOE Joint Genome Institute (JGI-PGF)"/>
            <person name="Putnam N.H."/>
            <person name="Butts T."/>
            <person name="Ferrier D.E.K."/>
            <person name="Furlong R.F."/>
            <person name="Hellsten U."/>
            <person name="Kawashima T."/>
            <person name="Robinson-Rechavi M."/>
            <person name="Shoguchi E."/>
            <person name="Terry A."/>
            <person name="Yu J.-K."/>
            <person name="Benito-Gutierrez E.L."/>
            <person name="Dubchak I."/>
            <person name="Garcia-Fernandez J."/>
            <person name="Gibson-Brown J.J."/>
            <person name="Grigoriev I.V."/>
            <person name="Horton A.C."/>
            <person name="de Jong P.J."/>
            <person name="Jurka J."/>
            <person name="Kapitonov V.V."/>
            <person name="Kohara Y."/>
            <person name="Kuroki Y."/>
            <person name="Lindquist E."/>
            <person name="Lucas S."/>
            <person name="Osoegawa K."/>
            <person name="Pennacchio L.A."/>
            <person name="Salamov A.A."/>
            <person name="Satou Y."/>
            <person name="Sauka-Spengler T."/>
            <person name="Schmutz J."/>
            <person name="Shin-I T."/>
            <person name="Toyoda A."/>
            <person name="Bronner-Fraser M."/>
            <person name="Fujiyama A."/>
            <person name="Holland L.Z."/>
            <person name="Holland P.W.H."/>
            <person name="Satoh N."/>
            <person name="Rokhsar D.S."/>
        </authorList>
    </citation>
    <scope>NUCLEOTIDE SEQUENCE [LARGE SCALE GENOMIC DNA]</scope>
    <source>
        <strain evidence="2">S238N-H82</strain>
        <tissue evidence="2">Testes</tissue>
    </source>
</reference>
<proteinExistence type="predicted"/>
<feature type="compositionally biased region" description="Polar residues" evidence="1">
    <location>
        <begin position="52"/>
        <end position="63"/>
    </location>
</feature>
<evidence type="ECO:0000256" key="1">
    <source>
        <dbReference type="SAM" id="MobiDB-lite"/>
    </source>
</evidence>
<dbReference type="Gene3D" id="1.25.10.10">
    <property type="entry name" value="Leucine-rich Repeat Variant"/>
    <property type="match status" value="1"/>
</dbReference>
<dbReference type="SUPFAM" id="SSF52200">
    <property type="entry name" value="Toll/Interleukin receptor TIR domain"/>
    <property type="match status" value="1"/>
</dbReference>
<gene>
    <name evidence="2" type="ORF">BRAFLDRAFT_93248</name>
</gene>
<dbReference type="EMBL" id="GG666496">
    <property type="protein sequence ID" value="EEN62467.1"/>
    <property type="molecule type" value="Genomic_DNA"/>
</dbReference>
<dbReference type="InterPro" id="IPR035897">
    <property type="entry name" value="Toll_tir_struct_dom_sf"/>
</dbReference>
<organism>
    <name type="scientific">Branchiostoma floridae</name>
    <name type="common">Florida lancelet</name>
    <name type="synonym">Amphioxus</name>
    <dbReference type="NCBI Taxonomy" id="7739"/>
    <lineage>
        <taxon>Eukaryota</taxon>
        <taxon>Metazoa</taxon>
        <taxon>Chordata</taxon>
        <taxon>Cephalochordata</taxon>
        <taxon>Leptocardii</taxon>
        <taxon>Amphioxiformes</taxon>
        <taxon>Branchiostomatidae</taxon>
        <taxon>Branchiostoma</taxon>
    </lineage>
</organism>
<feature type="region of interest" description="Disordered" evidence="1">
    <location>
        <begin position="50"/>
        <end position="84"/>
    </location>
</feature>
<feature type="compositionally biased region" description="Polar residues" evidence="1">
    <location>
        <begin position="71"/>
        <end position="84"/>
    </location>
</feature>
<dbReference type="InParanoid" id="C3YB05"/>
<dbReference type="PANTHER" id="PTHR12697:SF15">
    <property type="entry name" value="TIR DOMAIN-CONTAINING PROTEIN"/>
    <property type="match status" value="1"/>
</dbReference>
<dbReference type="eggNOG" id="ENOG502RYM0">
    <property type="taxonomic scope" value="Eukaryota"/>
</dbReference>
<evidence type="ECO:0008006" key="3">
    <source>
        <dbReference type="Google" id="ProtNLM"/>
    </source>
</evidence>
<accession>C3YB05</accession>
<name>C3YB05_BRAFL</name>
<dbReference type="SUPFAM" id="SSF48371">
    <property type="entry name" value="ARM repeat"/>
    <property type="match status" value="1"/>
</dbReference>
<dbReference type="PANTHER" id="PTHR12697">
    <property type="entry name" value="PBS LYASE HEAT-LIKE PROTEIN"/>
    <property type="match status" value="1"/>
</dbReference>
<dbReference type="InterPro" id="IPR016024">
    <property type="entry name" value="ARM-type_fold"/>
</dbReference>
<protein>
    <recommendedName>
        <fullName evidence="3">HEAT repeat domain-containing protein</fullName>
    </recommendedName>
</protein>